<dbReference type="NCBIfam" id="TIGR03071">
    <property type="entry name" value="couple_hipA"/>
    <property type="match status" value="1"/>
</dbReference>
<keyword evidence="3" id="KW-1185">Reference proteome</keyword>
<dbReference type="Proteomes" id="UP000837932">
    <property type="component" value="Unassembled WGS sequence"/>
</dbReference>
<reference evidence="2" key="1">
    <citation type="submission" date="2021-12" db="EMBL/GenBank/DDBJ databases">
        <authorList>
            <person name="Rodrigo-Torres L."/>
            <person name="Arahal R. D."/>
            <person name="Lucena T."/>
        </authorList>
    </citation>
    <scope>NUCLEOTIDE SEQUENCE</scope>
    <source>
        <strain evidence="2">CECT 8858</strain>
    </source>
</reference>
<accession>A0ABM9AUU9</accession>
<comment type="caution">
    <text evidence="2">The sequence shown here is derived from an EMBL/GenBank/DDBJ whole genome shotgun (WGS) entry which is preliminary data.</text>
</comment>
<name>A0ABM9AUU9_9BACT</name>
<sequence>MKAEIYFNHILAGILEKNENNYTFSYDENYLKSAFPAISFSFPKQSNLFQSNALFPFFSGLLSEGINKEIQCKAYQIDENDEFTRLLKTAKNDTIGAITVQEI</sequence>
<dbReference type="EMBL" id="CAKLPY010000006">
    <property type="protein sequence ID" value="CAH0997811.1"/>
    <property type="molecule type" value="Genomic_DNA"/>
</dbReference>
<evidence type="ECO:0000313" key="3">
    <source>
        <dbReference type="Proteomes" id="UP000837932"/>
    </source>
</evidence>
<evidence type="ECO:0000259" key="1">
    <source>
        <dbReference type="Pfam" id="PF13657"/>
    </source>
</evidence>
<organism evidence="2 3">
    <name type="scientific">Emticicia aquatica</name>
    <dbReference type="NCBI Taxonomy" id="1681835"/>
    <lineage>
        <taxon>Bacteria</taxon>
        <taxon>Pseudomonadati</taxon>
        <taxon>Bacteroidota</taxon>
        <taxon>Cytophagia</taxon>
        <taxon>Cytophagales</taxon>
        <taxon>Leadbetterellaceae</taxon>
        <taxon>Emticicia</taxon>
    </lineage>
</organism>
<feature type="domain" description="HipA N-terminal subdomain 1" evidence="1">
    <location>
        <begin position="4"/>
        <end position="100"/>
    </location>
</feature>
<evidence type="ECO:0000313" key="2">
    <source>
        <dbReference type="EMBL" id="CAH0997811.1"/>
    </source>
</evidence>
<gene>
    <name evidence="2" type="ORF">EMA8858_03945</name>
</gene>
<proteinExistence type="predicted"/>
<dbReference type="Pfam" id="PF13657">
    <property type="entry name" value="Couple_hipA"/>
    <property type="match status" value="1"/>
</dbReference>
<dbReference type="InterPro" id="IPR017508">
    <property type="entry name" value="HipA_N1"/>
</dbReference>
<protein>
    <recommendedName>
        <fullName evidence="1">HipA N-terminal subdomain 1 domain-containing protein</fullName>
    </recommendedName>
</protein>
<dbReference type="RefSeq" id="WP_238808617.1">
    <property type="nucleotide sequence ID" value="NZ_CAKLPY010000006.1"/>
</dbReference>